<evidence type="ECO:0000313" key="10">
    <source>
        <dbReference type="Proteomes" id="UP000053268"/>
    </source>
</evidence>
<evidence type="ECO:0000256" key="2">
    <source>
        <dbReference type="ARBA" id="ARBA00022670"/>
    </source>
</evidence>
<dbReference type="SUPFAM" id="SSF50494">
    <property type="entry name" value="Trypsin-like serine proteases"/>
    <property type="match status" value="1"/>
</dbReference>
<dbReference type="GO" id="GO:0006508">
    <property type="term" value="P:proteolysis"/>
    <property type="evidence" value="ECO:0007669"/>
    <property type="project" value="UniProtKB-KW"/>
</dbReference>
<dbReference type="PROSITE" id="PS00134">
    <property type="entry name" value="TRYPSIN_HIS"/>
    <property type="match status" value="1"/>
</dbReference>
<dbReference type="InterPro" id="IPR001314">
    <property type="entry name" value="Peptidase_S1A"/>
</dbReference>
<evidence type="ECO:0000256" key="5">
    <source>
        <dbReference type="ARBA" id="ARBA00023157"/>
    </source>
</evidence>
<dbReference type="PRINTS" id="PR00722">
    <property type="entry name" value="CHYMOTRYPSIN"/>
</dbReference>
<comment type="similarity">
    <text evidence="1">Belongs to the peptidase S1 family.</text>
</comment>
<feature type="domain" description="Peptidase S1" evidence="8">
    <location>
        <begin position="50"/>
        <end position="298"/>
    </location>
</feature>
<dbReference type="EMBL" id="KQ459596">
    <property type="protein sequence ID" value="KPI95294.1"/>
    <property type="molecule type" value="Genomic_DNA"/>
</dbReference>
<evidence type="ECO:0000313" key="9">
    <source>
        <dbReference type="EMBL" id="KPI95294.1"/>
    </source>
</evidence>
<dbReference type="STRING" id="66420.A0A194PRB7"/>
<evidence type="ECO:0000256" key="7">
    <source>
        <dbReference type="SAM" id="SignalP"/>
    </source>
</evidence>
<evidence type="ECO:0000256" key="4">
    <source>
        <dbReference type="ARBA" id="ARBA00022825"/>
    </source>
</evidence>
<evidence type="ECO:0000256" key="6">
    <source>
        <dbReference type="RuleBase" id="RU363034"/>
    </source>
</evidence>
<protein>
    <submittedName>
        <fullName evidence="9">Chymotrypsin-2</fullName>
    </submittedName>
</protein>
<dbReference type="SMART" id="SM00020">
    <property type="entry name" value="Tryp_SPc"/>
    <property type="match status" value="1"/>
</dbReference>
<proteinExistence type="inferred from homology"/>
<dbReference type="InterPro" id="IPR050430">
    <property type="entry name" value="Peptidase_S1"/>
</dbReference>
<keyword evidence="7" id="KW-0732">Signal</keyword>
<keyword evidence="10" id="KW-1185">Reference proteome</keyword>
<feature type="signal peptide" evidence="7">
    <location>
        <begin position="1"/>
        <end position="21"/>
    </location>
</feature>
<dbReference type="Pfam" id="PF00089">
    <property type="entry name" value="Trypsin"/>
    <property type="match status" value="1"/>
</dbReference>
<dbReference type="PANTHER" id="PTHR24276:SF98">
    <property type="entry name" value="FI18310P1-RELATED"/>
    <property type="match status" value="1"/>
</dbReference>
<dbReference type="Proteomes" id="UP000053268">
    <property type="component" value="Unassembled WGS sequence"/>
</dbReference>
<gene>
    <name evidence="9" type="ORF">RR46_08753</name>
</gene>
<dbReference type="PROSITE" id="PS50240">
    <property type="entry name" value="TRYPSIN_DOM"/>
    <property type="match status" value="1"/>
</dbReference>
<dbReference type="InterPro" id="IPR018114">
    <property type="entry name" value="TRYPSIN_HIS"/>
</dbReference>
<dbReference type="InterPro" id="IPR001254">
    <property type="entry name" value="Trypsin_dom"/>
</dbReference>
<reference evidence="9 10" key="1">
    <citation type="journal article" date="2015" name="Nat. Commun.">
        <title>Outbred genome sequencing and CRISPR/Cas9 gene editing in butterflies.</title>
        <authorList>
            <person name="Li X."/>
            <person name="Fan D."/>
            <person name="Zhang W."/>
            <person name="Liu G."/>
            <person name="Zhang L."/>
            <person name="Zhao L."/>
            <person name="Fang X."/>
            <person name="Chen L."/>
            <person name="Dong Y."/>
            <person name="Chen Y."/>
            <person name="Ding Y."/>
            <person name="Zhao R."/>
            <person name="Feng M."/>
            <person name="Zhu Y."/>
            <person name="Feng Y."/>
            <person name="Jiang X."/>
            <person name="Zhu D."/>
            <person name="Xiang H."/>
            <person name="Feng X."/>
            <person name="Li S."/>
            <person name="Wang J."/>
            <person name="Zhang G."/>
            <person name="Kronforst M.R."/>
            <person name="Wang W."/>
        </authorList>
    </citation>
    <scope>NUCLEOTIDE SEQUENCE [LARGE SCALE GENOMIC DNA]</scope>
    <source>
        <strain evidence="9">Ya'a_city_454_Px</strain>
        <tissue evidence="9">Whole body</tissue>
    </source>
</reference>
<dbReference type="InterPro" id="IPR033116">
    <property type="entry name" value="TRYPSIN_SER"/>
</dbReference>
<dbReference type="Gene3D" id="2.40.10.10">
    <property type="entry name" value="Trypsin-like serine proteases"/>
    <property type="match status" value="1"/>
</dbReference>
<feature type="chain" id="PRO_5008263571" evidence="7">
    <location>
        <begin position="22"/>
        <end position="402"/>
    </location>
</feature>
<dbReference type="PANTHER" id="PTHR24276">
    <property type="entry name" value="POLYSERASE-RELATED"/>
    <property type="match status" value="1"/>
</dbReference>
<keyword evidence="4 6" id="KW-0720">Serine protease</keyword>
<dbReference type="AlphaFoldDB" id="A0A194PRB7"/>
<evidence type="ECO:0000256" key="1">
    <source>
        <dbReference type="ARBA" id="ARBA00007664"/>
    </source>
</evidence>
<evidence type="ECO:0000259" key="8">
    <source>
        <dbReference type="PROSITE" id="PS50240"/>
    </source>
</evidence>
<dbReference type="PROSITE" id="PS00135">
    <property type="entry name" value="TRYPSIN_SER"/>
    <property type="match status" value="1"/>
</dbReference>
<keyword evidence="2 6" id="KW-0645">Protease</keyword>
<dbReference type="InterPro" id="IPR009003">
    <property type="entry name" value="Peptidase_S1_PA"/>
</dbReference>
<evidence type="ECO:0000256" key="3">
    <source>
        <dbReference type="ARBA" id="ARBA00022801"/>
    </source>
</evidence>
<accession>A0A194PRB7</accession>
<organism evidence="9 10">
    <name type="scientific">Papilio xuthus</name>
    <name type="common">Asian swallowtail butterfly</name>
    <dbReference type="NCBI Taxonomy" id="66420"/>
    <lineage>
        <taxon>Eukaryota</taxon>
        <taxon>Metazoa</taxon>
        <taxon>Ecdysozoa</taxon>
        <taxon>Arthropoda</taxon>
        <taxon>Hexapoda</taxon>
        <taxon>Insecta</taxon>
        <taxon>Pterygota</taxon>
        <taxon>Neoptera</taxon>
        <taxon>Endopterygota</taxon>
        <taxon>Lepidoptera</taxon>
        <taxon>Glossata</taxon>
        <taxon>Ditrysia</taxon>
        <taxon>Papilionoidea</taxon>
        <taxon>Papilionidae</taxon>
        <taxon>Papilioninae</taxon>
        <taxon>Papilio</taxon>
    </lineage>
</organism>
<dbReference type="GO" id="GO:0004252">
    <property type="term" value="F:serine-type endopeptidase activity"/>
    <property type="evidence" value="ECO:0007669"/>
    <property type="project" value="InterPro"/>
</dbReference>
<keyword evidence="3 6" id="KW-0378">Hydrolase</keyword>
<name>A0A194PRB7_PAPXU</name>
<dbReference type="InterPro" id="IPR043504">
    <property type="entry name" value="Peptidase_S1_PA_chymotrypsin"/>
</dbReference>
<keyword evidence="5" id="KW-1015">Disulfide bond</keyword>
<sequence length="402" mass="42289">MMKSLALLVVLNVACAESAAGNRTTYGFFREVVRGSGSGSGGSAKGARRVFGGAAAQLSEFPTACALLDRYFATRCSAAALASHWALTAAHCISPLVAYVKYNTRRPSAEEGDVSAVQYLYRHPEYRVVQEDEGYGMDVTVLHNDVGLVRSRDELRLRAPLPRDALAALRRYDPGNLMDAEVHVLGFGRSESSALGEEMWGARLRLARCGRATWYHVVCGAGAAEPVGARAAGEGAVGGVCAGDSGGPLLFGRTQVAVTSLGPRECGPAGGAGDPPLGALSVFTTLRPYVDVLNATMTDTDAELRMRMISAAPRPSRTLMFVVYIMYDTLSADGVTTSTTAYYINPMGLLPGVRCGAVRCGEVRCGAVRCGAVRCGAVRCGAVRCGAVGRCGAVRNSKWNVS</sequence>